<organism evidence="2 4">
    <name type="scientific">Pseudomonas lactis</name>
    <dbReference type="NCBI Taxonomy" id="1615674"/>
    <lineage>
        <taxon>Bacteria</taxon>
        <taxon>Pseudomonadati</taxon>
        <taxon>Pseudomonadota</taxon>
        <taxon>Gammaproteobacteria</taxon>
        <taxon>Pseudomonadales</taxon>
        <taxon>Pseudomonadaceae</taxon>
        <taxon>Pseudomonas</taxon>
    </lineage>
</organism>
<name>A0A7Y1M8B9_9PSED</name>
<accession>A0A7Y1M8B9</accession>
<dbReference type="Pfam" id="PF25670">
    <property type="entry name" value="Phage_tail_C_2"/>
    <property type="match status" value="1"/>
</dbReference>
<comment type="caution">
    <text evidence="2">The sequence shown here is derived from an EMBL/GenBank/DDBJ whole genome shotgun (WGS) entry which is preliminary data.</text>
</comment>
<evidence type="ECO:0000313" key="3">
    <source>
        <dbReference type="EMBL" id="NNA83137.1"/>
    </source>
</evidence>
<sequence>MARQEINIGVAPTGAGGDTTRSGAVKINAMTQELYARTNLLGSAANLDASALVLKNPSGVSTPVAPGASGYDSPGNGQGGGFYQVGEGPSSSGVSYAGMIRIPYNATYEAQLYFPMGFSSNRMLFRCALGNAGTFGAAQEVYHTGNTTRGSGGALSAASPIARIANVSQSERRDLQEQSFEPAGEWGVANDEARGITVERISLGEYKLSGSLGLALEGWRTHDPSSPDGGRMLGLTESHQDEDGTVVVRLFKQRWTLTEDGDMVPGRGAPIDVPLNSWIDVRLEMPRVDMQPPTTTAEK</sequence>
<dbReference type="AlphaFoldDB" id="A0A7Y1M8B9"/>
<gene>
    <name evidence="2" type="ORF">HBO13_31060</name>
    <name evidence="3" type="ORF">HBO30_31070</name>
</gene>
<dbReference type="EMBL" id="JAAQYH010000040">
    <property type="protein sequence ID" value="NNA77075.1"/>
    <property type="molecule type" value="Genomic_DNA"/>
</dbReference>
<dbReference type="RefSeq" id="WP_169878826.1">
    <property type="nucleotide sequence ID" value="NZ_JAAQYH010000040.1"/>
</dbReference>
<dbReference type="Proteomes" id="UP000535954">
    <property type="component" value="Unassembled WGS sequence"/>
</dbReference>
<proteinExistence type="predicted"/>
<reference evidence="4 5" key="1">
    <citation type="journal article" date="2020" name="Front. Microbiol.">
        <title>Genetic Organization of the aprX-lipA2 Operon Affects the Proteolytic Potential of Pseudomonas Species in Milk.</title>
        <authorList>
            <person name="Maier C."/>
            <person name="Huptas C."/>
            <person name="von Neubeck M."/>
            <person name="Scherer S."/>
            <person name="Wenning M."/>
            <person name="Lucking G."/>
        </authorList>
    </citation>
    <scope>NUCLEOTIDE SEQUENCE [LARGE SCALE GENOMIC DNA]</scope>
    <source>
        <strain evidence="3 5">WS 5404</strain>
        <strain evidence="2 4">WS 5405</strain>
    </source>
</reference>
<evidence type="ECO:0000313" key="5">
    <source>
        <dbReference type="Proteomes" id="UP000586252"/>
    </source>
</evidence>
<dbReference type="Proteomes" id="UP000586252">
    <property type="component" value="Unassembled WGS sequence"/>
</dbReference>
<evidence type="ECO:0000313" key="2">
    <source>
        <dbReference type="EMBL" id="NNA77075.1"/>
    </source>
</evidence>
<evidence type="ECO:0000313" key="4">
    <source>
        <dbReference type="Proteomes" id="UP000535954"/>
    </source>
</evidence>
<dbReference type="InterPro" id="IPR058008">
    <property type="entry name" value="Gp26_C"/>
</dbReference>
<feature type="domain" description="Phage tail protein C-terminal" evidence="1">
    <location>
        <begin position="146"/>
        <end position="286"/>
    </location>
</feature>
<dbReference type="EMBL" id="JAAQYI010000035">
    <property type="protein sequence ID" value="NNA83137.1"/>
    <property type="molecule type" value="Genomic_DNA"/>
</dbReference>
<evidence type="ECO:0000259" key="1">
    <source>
        <dbReference type="Pfam" id="PF25670"/>
    </source>
</evidence>
<protein>
    <recommendedName>
        <fullName evidence="1">Phage tail protein C-terminal domain-containing protein</fullName>
    </recommendedName>
</protein>